<protein>
    <recommendedName>
        <fullName evidence="8">Rhodopsin domain-containing protein</fullName>
    </recommendedName>
</protein>
<comment type="subcellular location">
    <subcellularLocation>
        <location evidence="1">Membrane</location>
        <topology evidence="1">Multi-pass membrane protein</topology>
    </subcellularLocation>
</comment>
<dbReference type="InterPro" id="IPR049326">
    <property type="entry name" value="Rhodopsin_dom_fungi"/>
</dbReference>
<keyword evidence="10" id="KW-1185">Reference proteome</keyword>
<dbReference type="Proteomes" id="UP000027920">
    <property type="component" value="Unassembled WGS sequence"/>
</dbReference>
<dbReference type="VEuPathDB" id="FungiDB:A1O9_03787"/>
<evidence type="ECO:0000256" key="2">
    <source>
        <dbReference type="ARBA" id="ARBA00022692"/>
    </source>
</evidence>
<evidence type="ECO:0000259" key="8">
    <source>
        <dbReference type="Pfam" id="PF20684"/>
    </source>
</evidence>
<gene>
    <name evidence="9" type="ORF">A1O9_03787</name>
</gene>
<dbReference type="EMBL" id="AMGV01000003">
    <property type="protein sequence ID" value="KEF58944.1"/>
    <property type="molecule type" value="Genomic_DNA"/>
</dbReference>
<evidence type="ECO:0000256" key="1">
    <source>
        <dbReference type="ARBA" id="ARBA00004141"/>
    </source>
</evidence>
<evidence type="ECO:0000256" key="5">
    <source>
        <dbReference type="ARBA" id="ARBA00038359"/>
    </source>
</evidence>
<evidence type="ECO:0000313" key="9">
    <source>
        <dbReference type="EMBL" id="KEF58944.1"/>
    </source>
</evidence>
<keyword evidence="3 7" id="KW-1133">Transmembrane helix</keyword>
<dbReference type="AlphaFoldDB" id="A0A072PFP6"/>
<dbReference type="GeneID" id="25278721"/>
<accession>A0A072PFP6</accession>
<evidence type="ECO:0000256" key="4">
    <source>
        <dbReference type="ARBA" id="ARBA00023136"/>
    </source>
</evidence>
<organism evidence="9 10">
    <name type="scientific">Exophiala aquamarina CBS 119918</name>
    <dbReference type="NCBI Taxonomy" id="1182545"/>
    <lineage>
        <taxon>Eukaryota</taxon>
        <taxon>Fungi</taxon>
        <taxon>Dikarya</taxon>
        <taxon>Ascomycota</taxon>
        <taxon>Pezizomycotina</taxon>
        <taxon>Eurotiomycetes</taxon>
        <taxon>Chaetothyriomycetidae</taxon>
        <taxon>Chaetothyriales</taxon>
        <taxon>Herpotrichiellaceae</taxon>
        <taxon>Exophiala</taxon>
    </lineage>
</organism>
<proteinExistence type="inferred from homology"/>
<feature type="domain" description="Rhodopsin" evidence="8">
    <location>
        <begin position="45"/>
        <end position="313"/>
    </location>
</feature>
<feature type="transmembrane region" description="Helical" evidence="7">
    <location>
        <begin position="104"/>
        <end position="128"/>
    </location>
</feature>
<evidence type="ECO:0000256" key="6">
    <source>
        <dbReference type="SAM" id="MobiDB-lite"/>
    </source>
</evidence>
<comment type="similarity">
    <text evidence="5">Belongs to the SAT4 family.</text>
</comment>
<keyword evidence="2 7" id="KW-0812">Transmembrane</keyword>
<dbReference type="Pfam" id="PF20684">
    <property type="entry name" value="Fung_rhodopsin"/>
    <property type="match status" value="1"/>
</dbReference>
<comment type="caution">
    <text evidence="9">The sequence shown here is derived from an EMBL/GenBank/DDBJ whole genome shotgun (WGS) entry which is preliminary data.</text>
</comment>
<dbReference type="OrthoDB" id="5329176at2759"/>
<feature type="transmembrane region" description="Helical" evidence="7">
    <location>
        <begin position="226"/>
        <end position="248"/>
    </location>
</feature>
<dbReference type="PANTHER" id="PTHR33048">
    <property type="entry name" value="PTH11-LIKE INTEGRAL MEMBRANE PROTEIN (AFU_ORTHOLOGUE AFUA_5G11245)"/>
    <property type="match status" value="1"/>
</dbReference>
<feature type="transmembrane region" description="Helical" evidence="7">
    <location>
        <begin position="140"/>
        <end position="165"/>
    </location>
</feature>
<name>A0A072PFP6_9EURO</name>
<keyword evidence="4 7" id="KW-0472">Membrane</keyword>
<evidence type="ECO:0000256" key="7">
    <source>
        <dbReference type="SAM" id="Phobius"/>
    </source>
</evidence>
<dbReference type="GO" id="GO:0016020">
    <property type="term" value="C:membrane"/>
    <property type="evidence" value="ECO:0007669"/>
    <property type="project" value="UniProtKB-SubCell"/>
</dbReference>
<feature type="transmembrane region" description="Helical" evidence="7">
    <location>
        <begin position="28"/>
        <end position="45"/>
    </location>
</feature>
<dbReference type="PANTHER" id="PTHR33048:SF129">
    <property type="entry name" value="INTEGRAL MEMBRANE PROTEIN-RELATED"/>
    <property type="match status" value="1"/>
</dbReference>
<feature type="region of interest" description="Disordered" evidence="6">
    <location>
        <begin position="333"/>
        <end position="367"/>
    </location>
</feature>
<dbReference type="RefSeq" id="XP_013261534.1">
    <property type="nucleotide sequence ID" value="XM_013406080.1"/>
</dbReference>
<sequence length="403" mass="45031">MSSIVESVASPPASWPAPNYENPETRGHAAFFIVTSVVTTVVVALRLYSRHYILRSVGIDDILLLAGYVFSIGQTHAEYKAMTTWGWNTHLWDIPPNRVAYVRLAAWLIEFFFLVGTACTKISILLVYRKISSGTHTFWFIRLTWAAIAFTVLYTVALLLEIFLICRPLSSYWNSYNPAYSKKFQCGNERAPIILGAAASVFSDVYASALPMSLTARLSLTTRQRIGLYVLFSAGLLTAVVGCGRLYFLSKVTINYQPGPDTYDTTWLGWPTFVSFPPPWTISAKSQQALTDLEAHLAIICASAPALKALFKRRVSPQLSNIHASIRTNSFRRAPSRSYRTNGSHHSESTKQPHARSSHATFESESPAINECEQDIESLSLQSYNFDKPLASRAVRIGELQRR</sequence>
<evidence type="ECO:0000313" key="10">
    <source>
        <dbReference type="Proteomes" id="UP000027920"/>
    </source>
</evidence>
<evidence type="ECO:0000256" key="3">
    <source>
        <dbReference type="ARBA" id="ARBA00022989"/>
    </source>
</evidence>
<dbReference type="HOGENOM" id="CLU_028200_25_4_1"/>
<reference evidence="9 10" key="1">
    <citation type="submission" date="2013-03" db="EMBL/GenBank/DDBJ databases">
        <title>The Genome Sequence of Exophiala aquamarina CBS 119918.</title>
        <authorList>
            <consortium name="The Broad Institute Genomics Platform"/>
            <person name="Cuomo C."/>
            <person name="de Hoog S."/>
            <person name="Gorbushina A."/>
            <person name="Walker B."/>
            <person name="Young S.K."/>
            <person name="Zeng Q."/>
            <person name="Gargeya S."/>
            <person name="Fitzgerald M."/>
            <person name="Haas B."/>
            <person name="Abouelleil A."/>
            <person name="Allen A.W."/>
            <person name="Alvarado L."/>
            <person name="Arachchi H.M."/>
            <person name="Berlin A.M."/>
            <person name="Chapman S.B."/>
            <person name="Gainer-Dewar J."/>
            <person name="Goldberg J."/>
            <person name="Griggs A."/>
            <person name="Gujja S."/>
            <person name="Hansen M."/>
            <person name="Howarth C."/>
            <person name="Imamovic A."/>
            <person name="Ireland A."/>
            <person name="Larimer J."/>
            <person name="McCowan C."/>
            <person name="Murphy C."/>
            <person name="Pearson M."/>
            <person name="Poon T.W."/>
            <person name="Priest M."/>
            <person name="Roberts A."/>
            <person name="Saif S."/>
            <person name="Shea T."/>
            <person name="Sisk P."/>
            <person name="Sykes S."/>
            <person name="Wortman J."/>
            <person name="Nusbaum C."/>
            <person name="Birren B."/>
        </authorList>
    </citation>
    <scope>NUCLEOTIDE SEQUENCE [LARGE SCALE GENOMIC DNA]</scope>
    <source>
        <strain evidence="9 10">CBS 119918</strain>
    </source>
</reference>
<dbReference type="InterPro" id="IPR052337">
    <property type="entry name" value="SAT4-like"/>
</dbReference>